<protein>
    <submittedName>
        <fullName evidence="1">31355_t:CDS:1</fullName>
    </submittedName>
</protein>
<organism evidence="1 2">
    <name type="scientific">Racocetra persica</name>
    <dbReference type="NCBI Taxonomy" id="160502"/>
    <lineage>
        <taxon>Eukaryota</taxon>
        <taxon>Fungi</taxon>
        <taxon>Fungi incertae sedis</taxon>
        <taxon>Mucoromycota</taxon>
        <taxon>Glomeromycotina</taxon>
        <taxon>Glomeromycetes</taxon>
        <taxon>Diversisporales</taxon>
        <taxon>Gigasporaceae</taxon>
        <taxon>Racocetra</taxon>
    </lineage>
</organism>
<sequence length="44" mass="5206">FTVFDYISQHPSKYFLTKNQEVNNMLTPRFFVKKNGCLDVVKHA</sequence>
<evidence type="ECO:0000313" key="1">
    <source>
        <dbReference type="EMBL" id="CAG8785811.1"/>
    </source>
</evidence>
<keyword evidence="2" id="KW-1185">Reference proteome</keyword>
<feature type="non-terminal residue" evidence="1">
    <location>
        <position position="44"/>
    </location>
</feature>
<accession>A0ACA9RC81</accession>
<comment type="caution">
    <text evidence="1">The sequence shown here is derived from an EMBL/GenBank/DDBJ whole genome shotgun (WGS) entry which is preliminary data.</text>
</comment>
<dbReference type="Proteomes" id="UP000789920">
    <property type="component" value="Unassembled WGS sequence"/>
</dbReference>
<feature type="non-terminal residue" evidence="1">
    <location>
        <position position="1"/>
    </location>
</feature>
<dbReference type="EMBL" id="CAJVQC010048164">
    <property type="protein sequence ID" value="CAG8785811.1"/>
    <property type="molecule type" value="Genomic_DNA"/>
</dbReference>
<gene>
    <name evidence="1" type="ORF">RPERSI_LOCUS18278</name>
</gene>
<evidence type="ECO:0000313" key="2">
    <source>
        <dbReference type="Proteomes" id="UP000789920"/>
    </source>
</evidence>
<name>A0ACA9RC81_9GLOM</name>
<proteinExistence type="predicted"/>
<reference evidence="1" key="1">
    <citation type="submission" date="2021-06" db="EMBL/GenBank/DDBJ databases">
        <authorList>
            <person name="Kallberg Y."/>
            <person name="Tangrot J."/>
            <person name="Rosling A."/>
        </authorList>
    </citation>
    <scope>NUCLEOTIDE SEQUENCE</scope>
    <source>
        <strain evidence="1">MA461A</strain>
    </source>
</reference>